<comment type="caution">
    <text evidence="2">The sequence shown here is derived from an EMBL/GenBank/DDBJ whole genome shotgun (WGS) entry which is preliminary data.</text>
</comment>
<feature type="chain" id="PRO_5020919712" evidence="1">
    <location>
        <begin position="22"/>
        <end position="78"/>
    </location>
</feature>
<keyword evidence="3" id="KW-1185">Reference proteome</keyword>
<evidence type="ECO:0000313" key="2">
    <source>
        <dbReference type="EMBL" id="TMS35032.1"/>
    </source>
</evidence>
<accession>A0A4U8UPQ9</accession>
<sequence>MACLILFLLIASLFTIPLVSADTDLLPIDVLIKHTVIRAERVKRQWTEDTSFKWTGWRCAGFNGLFLDCVQEVKFRQF</sequence>
<feature type="signal peptide" evidence="1">
    <location>
        <begin position="1"/>
        <end position="21"/>
    </location>
</feature>
<name>A0A4U8UPQ9_STECR</name>
<dbReference type="Proteomes" id="UP000298663">
    <property type="component" value="Unassembled WGS sequence"/>
</dbReference>
<dbReference type="OrthoDB" id="10471319at2759"/>
<evidence type="ECO:0000256" key="1">
    <source>
        <dbReference type="SAM" id="SignalP"/>
    </source>
</evidence>
<reference evidence="2 3" key="2">
    <citation type="journal article" date="2019" name="G3 (Bethesda)">
        <title>Hybrid Assembly of the Genome of the Entomopathogenic Nematode Steinernema carpocapsae Identifies the X-Chromosome.</title>
        <authorList>
            <person name="Serra L."/>
            <person name="Macchietto M."/>
            <person name="Macias-Munoz A."/>
            <person name="McGill C.J."/>
            <person name="Rodriguez I.M."/>
            <person name="Rodriguez B."/>
            <person name="Murad R."/>
            <person name="Mortazavi A."/>
        </authorList>
    </citation>
    <scope>NUCLEOTIDE SEQUENCE [LARGE SCALE GENOMIC DNA]</scope>
    <source>
        <strain evidence="2 3">ALL</strain>
    </source>
</reference>
<proteinExistence type="predicted"/>
<organism evidence="2 3">
    <name type="scientific">Steinernema carpocapsae</name>
    <name type="common">Entomopathogenic nematode</name>
    <dbReference type="NCBI Taxonomy" id="34508"/>
    <lineage>
        <taxon>Eukaryota</taxon>
        <taxon>Metazoa</taxon>
        <taxon>Ecdysozoa</taxon>
        <taxon>Nematoda</taxon>
        <taxon>Chromadorea</taxon>
        <taxon>Rhabditida</taxon>
        <taxon>Tylenchina</taxon>
        <taxon>Panagrolaimomorpha</taxon>
        <taxon>Strongyloidoidea</taxon>
        <taxon>Steinernematidae</taxon>
        <taxon>Steinernema</taxon>
    </lineage>
</organism>
<protein>
    <submittedName>
        <fullName evidence="2">Uncharacterized protein</fullName>
    </submittedName>
</protein>
<keyword evidence="1" id="KW-0732">Signal</keyword>
<reference evidence="2 3" key="1">
    <citation type="journal article" date="2015" name="Genome Biol.">
        <title>Comparative genomics of Steinernema reveals deeply conserved gene regulatory networks.</title>
        <authorList>
            <person name="Dillman A.R."/>
            <person name="Macchietto M."/>
            <person name="Porter C.F."/>
            <person name="Rogers A."/>
            <person name="Williams B."/>
            <person name="Antoshechkin I."/>
            <person name="Lee M.M."/>
            <person name="Goodwin Z."/>
            <person name="Lu X."/>
            <person name="Lewis E.E."/>
            <person name="Goodrich-Blair H."/>
            <person name="Stock S.P."/>
            <person name="Adams B.J."/>
            <person name="Sternberg P.W."/>
            <person name="Mortazavi A."/>
        </authorList>
    </citation>
    <scope>NUCLEOTIDE SEQUENCE [LARGE SCALE GENOMIC DNA]</scope>
    <source>
        <strain evidence="2 3">ALL</strain>
    </source>
</reference>
<dbReference type="EMBL" id="AZBU02000001">
    <property type="protein sequence ID" value="TMS35032.1"/>
    <property type="molecule type" value="Genomic_DNA"/>
</dbReference>
<dbReference type="AlphaFoldDB" id="A0A4U8UPQ9"/>
<gene>
    <name evidence="2" type="ORF">L596_002512</name>
</gene>
<evidence type="ECO:0000313" key="3">
    <source>
        <dbReference type="Proteomes" id="UP000298663"/>
    </source>
</evidence>